<dbReference type="SFLD" id="SFLDS00003">
    <property type="entry name" value="Haloacid_Dehalogenase"/>
    <property type="match status" value="1"/>
</dbReference>
<dbReference type="InterPro" id="IPR023214">
    <property type="entry name" value="HAD_sf"/>
</dbReference>
<dbReference type="InterPro" id="IPR000150">
    <property type="entry name" value="Cof"/>
</dbReference>
<dbReference type="OrthoDB" id="9790031at2"/>
<dbReference type="RefSeq" id="WP_056976818.1">
    <property type="nucleotide sequence ID" value="NZ_AYYP01000044.1"/>
</dbReference>
<evidence type="ECO:0000313" key="1">
    <source>
        <dbReference type="EMBL" id="KRM64052.1"/>
    </source>
</evidence>
<dbReference type="GO" id="GO:0005829">
    <property type="term" value="C:cytosol"/>
    <property type="evidence" value="ECO:0007669"/>
    <property type="project" value="TreeGrafter"/>
</dbReference>
<gene>
    <name evidence="1" type="ORF">FC14_GL000062</name>
</gene>
<dbReference type="Gene3D" id="3.30.1240.10">
    <property type="match status" value="1"/>
</dbReference>
<name>A0A0R2AEF7_9LACO</name>
<dbReference type="EMBL" id="AYYP01000044">
    <property type="protein sequence ID" value="KRM64052.1"/>
    <property type="molecule type" value="Genomic_DNA"/>
</dbReference>
<reference evidence="1 2" key="1">
    <citation type="journal article" date="2015" name="Genome Announc.">
        <title>Expanding the biotechnology potential of lactobacilli through comparative genomics of 213 strains and associated genera.</title>
        <authorList>
            <person name="Sun Z."/>
            <person name="Harris H.M."/>
            <person name="McCann A."/>
            <person name="Guo C."/>
            <person name="Argimon S."/>
            <person name="Zhang W."/>
            <person name="Yang X."/>
            <person name="Jeffery I.B."/>
            <person name="Cooney J.C."/>
            <person name="Kagawa T.F."/>
            <person name="Liu W."/>
            <person name="Song Y."/>
            <person name="Salvetti E."/>
            <person name="Wrobel A."/>
            <person name="Rasinkangas P."/>
            <person name="Parkhill J."/>
            <person name="Rea M.C."/>
            <person name="O'Sullivan O."/>
            <person name="Ritari J."/>
            <person name="Douillard F.P."/>
            <person name="Paul Ross R."/>
            <person name="Yang R."/>
            <person name="Briner A.E."/>
            <person name="Felis G.E."/>
            <person name="de Vos W.M."/>
            <person name="Barrangou R."/>
            <person name="Klaenhammer T.R."/>
            <person name="Caufield P.W."/>
            <person name="Cui Y."/>
            <person name="Zhang H."/>
            <person name="O'Toole P.W."/>
        </authorList>
    </citation>
    <scope>NUCLEOTIDE SEQUENCE [LARGE SCALE GENOMIC DNA]</scope>
    <source>
        <strain evidence="1 2">DSM 20509</strain>
    </source>
</reference>
<dbReference type="GO" id="GO:0016791">
    <property type="term" value="F:phosphatase activity"/>
    <property type="evidence" value="ECO:0007669"/>
    <property type="project" value="TreeGrafter"/>
</dbReference>
<comment type="caution">
    <text evidence="1">The sequence shown here is derived from an EMBL/GenBank/DDBJ whole genome shotgun (WGS) entry which is preliminary data.</text>
</comment>
<dbReference type="NCBIfam" id="NF007806">
    <property type="entry name" value="PRK10513.1"/>
    <property type="match status" value="1"/>
</dbReference>
<sequence>MTIKMIATDIDGTLVNDNKEISPKTLAALKAARKKGVFVVLCTGRPVSGVKPYLEQLGLTQDENYVITYNGALATNIASGQVVVSNTLDYSDFTKLDSLSHELNVHGQAIQPSSDLYVTTPDISYYTVLDSFYTKMPLHYRPQAQIPTEFPMAKYMWADEPAAIDQALPNLPTAIKEDYYTVRSEGWFFEFMHKDAHKGKTTLELANKLGIKPHEILTAGDQQNDLTLIQAGFGVAMGNAIPEIKDLAQYVTADNNHDGLGLAVEKFVL</sequence>
<dbReference type="SFLD" id="SFLDG01144">
    <property type="entry name" value="C2.B.4:_PGP_Like"/>
    <property type="match status" value="1"/>
</dbReference>
<dbReference type="PANTHER" id="PTHR10000">
    <property type="entry name" value="PHOSPHOSERINE PHOSPHATASE"/>
    <property type="match status" value="1"/>
</dbReference>
<dbReference type="Proteomes" id="UP000051008">
    <property type="component" value="Unassembled WGS sequence"/>
</dbReference>
<dbReference type="CDD" id="cd07516">
    <property type="entry name" value="HAD_Pase"/>
    <property type="match status" value="1"/>
</dbReference>
<evidence type="ECO:0000313" key="2">
    <source>
        <dbReference type="Proteomes" id="UP000051008"/>
    </source>
</evidence>
<dbReference type="Gene3D" id="3.40.50.1000">
    <property type="entry name" value="HAD superfamily/HAD-like"/>
    <property type="match status" value="1"/>
</dbReference>
<accession>A0A0R2AEF7</accession>
<dbReference type="SFLD" id="SFLDG01140">
    <property type="entry name" value="C2.B:_Phosphomannomutase_and_P"/>
    <property type="match status" value="1"/>
</dbReference>
<dbReference type="GO" id="GO:0000287">
    <property type="term" value="F:magnesium ion binding"/>
    <property type="evidence" value="ECO:0007669"/>
    <property type="project" value="TreeGrafter"/>
</dbReference>
<organism evidence="1 2">
    <name type="scientific">Ligilactobacillus agilis DSM 20509</name>
    <dbReference type="NCBI Taxonomy" id="1423718"/>
    <lineage>
        <taxon>Bacteria</taxon>
        <taxon>Bacillati</taxon>
        <taxon>Bacillota</taxon>
        <taxon>Bacilli</taxon>
        <taxon>Lactobacillales</taxon>
        <taxon>Lactobacillaceae</taxon>
        <taxon>Ligilactobacillus</taxon>
    </lineage>
</organism>
<keyword evidence="2" id="KW-1185">Reference proteome</keyword>
<dbReference type="PATRIC" id="fig|1423718.3.peg.64"/>
<proteinExistence type="predicted"/>
<dbReference type="NCBIfam" id="TIGR01484">
    <property type="entry name" value="HAD-SF-IIB"/>
    <property type="match status" value="1"/>
</dbReference>
<dbReference type="InterPro" id="IPR006379">
    <property type="entry name" value="HAD-SF_hydro_IIB"/>
</dbReference>
<keyword evidence="1" id="KW-0378">Hydrolase</keyword>
<protein>
    <submittedName>
        <fullName evidence="1">HAD superfamily hydrolase</fullName>
    </submittedName>
</protein>
<dbReference type="AlphaFoldDB" id="A0A0R2AEF7"/>
<dbReference type="NCBIfam" id="TIGR00099">
    <property type="entry name" value="Cof-subfamily"/>
    <property type="match status" value="1"/>
</dbReference>
<dbReference type="InterPro" id="IPR036412">
    <property type="entry name" value="HAD-like_sf"/>
</dbReference>
<dbReference type="PANTHER" id="PTHR10000:SF8">
    <property type="entry name" value="HAD SUPERFAMILY HYDROLASE-LIKE, TYPE 3"/>
    <property type="match status" value="1"/>
</dbReference>
<dbReference type="Pfam" id="PF08282">
    <property type="entry name" value="Hydrolase_3"/>
    <property type="match status" value="1"/>
</dbReference>
<dbReference type="SUPFAM" id="SSF56784">
    <property type="entry name" value="HAD-like"/>
    <property type="match status" value="1"/>
</dbReference>